<dbReference type="Proteomes" id="UP000191901">
    <property type="component" value="Chromosome"/>
</dbReference>
<evidence type="ECO:0000313" key="1">
    <source>
        <dbReference type="EMBL" id="ASC73432.1"/>
    </source>
</evidence>
<dbReference type="OrthoDB" id="517639at2"/>
<protein>
    <recommendedName>
        <fullName evidence="3">DUF4058 domain-containing protein</fullName>
    </recommendedName>
</protein>
<accession>A0A1Z3HT58</accession>
<dbReference type="EMBL" id="CP021983">
    <property type="protein sequence ID" value="ASC73432.1"/>
    <property type="molecule type" value="Genomic_DNA"/>
</dbReference>
<gene>
    <name evidence="1" type="ORF">XM38_043990</name>
</gene>
<evidence type="ECO:0008006" key="3">
    <source>
        <dbReference type="Google" id="ProtNLM"/>
    </source>
</evidence>
<dbReference type="Pfam" id="PF13267">
    <property type="entry name" value="DUF4058"/>
    <property type="match status" value="1"/>
</dbReference>
<dbReference type="KEGG" id="hhg:XM38_043990"/>
<organism evidence="1 2">
    <name type="scientific">Halomicronema hongdechloris C2206</name>
    <dbReference type="NCBI Taxonomy" id="1641165"/>
    <lineage>
        <taxon>Bacteria</taxon>
        <taxon>Bacillati</taxon>
        <taxon>Cyanobacteriota</taxon>
        <taxon>Cyanophyceae</taxon>
        <taxon>Nodosilineales</taxon>
        <taxon>Nodosilineaceae</taxon>
        <taxon>Halomicronema</taxon>
    </lineage>
</organism>
<dbReference type="STRING" id="1641165.XM38_03685"/>
<name>A0A1Z3HT58_9CYAN</name>
<dbReference type="RefSeq" id="WP_088430965.1">
    <property type="nucleotide sequence ID" value="NZ_CP021983.2"/>
</dbReference>
<dbReference type="AlphaFoldDB" id="A0A1Z3HT58"/>
<evidence type="ECO:0000313" key="2">
    <source>
        <dbReference type="Proteomes" id="UP000191901"/>
    </source>
</evidence>
<dbReference type="InterPro" id="IPR025132">
    <property type="entry name" value="DUF4058"/>
</dbReference>
<proteinExistence type="predicted"/>
<keyword evidence="2" id="KW-1185">Reference proteome</keyword>
<reference evidence="1 2" key="1">
    <citation type="journal article" date="2016" name="Biochim. Biophys. Acta">
        <title>Characterization of red-shifted phycobilisomes isolated from the chlorophyll f-containing cyanobacterium Halomicronema hongdechloris.</title>
        <authorList>
            <person name="Li Y."/>
            <person name="Lin Y."/>
            <person name="Garvey C.J."/>
            <person name="Birch D."/>
            <person name="Corkery R.W."/>
            <person name="Loughlin P.C."/>
            <person name="Scheer H."/>
            <person name="Willows R.D."/>
            <person name="Chen M."/>
        </authorList>
    </citation>
    <scope>NUCLEOTIDE SEQUENCE [LARGE SCALE GENOMIC DNA]</scope>
    <source>
        <strain evidence="1 2">C2206</strain>
    </source>
</reference>
<sequence>MPSPCPGMNPYLEHPDRWSTVHNRLIVALADALTPQLLPKYQVDIEKRVYEIIGANSLLVGRPDVSVQRPRRPAPEQPGNVIVSQPAGEPVKVIVPMSEEVREAYLEVKEVATQAVITAIEILSPSNKQGEGRQKYEQKRQQVLSSRTHLVEIDLLRGGNPLPTLGMDVPSHYRILVSRADQRPMADLYAFDLPDPIPVFTLPLQAEDEEPTVSLQALLTDIYGRSGYDYFIDYTTEPLPPLSQEFATWMDGLLREKGLRSA</sequence>